<dbReference type="AlphaFoldDB" id="Q47LI7"/>
<feature type="compositionally biased region" description="Basic and acidic residues" evidence="1">
    <location>
        <begin position="588"/>
        <end position="606"/>
    </location>
</feature>
<feature type="compositionally biased region" description="Acidic residues" evidence="1">
    <location>
        <begin position="748"/>
        <end position="758"/>
    </location>
</feature>
<evidence type="ECO:0000256" key="1">
    <source>
        <dbReference type="SAM" id="MobiDB-lite"/>
    </source>
</evidence>
<feature type="transmembrane region" description="Helical" evidence="2">
    <location>
        <begin position="856"/>
        <end position="878"/>
    </location>
</feature>
<feature type="compositionally biased region" description="Basic and acidic residues" evidence="1">
    <location>
        <begin position="731"/>
        <end position="747"/>
    </location>
</feature>
<dbReference type="STRING" id="269800.Tfu_2652"/>
<proteinExistence type="predicted"/>
<feature type="compositionally biased region" description="Basic and acidic residues" evidence="1">
    <location>
        <begin position="660"/>
        <end position="672"/>
    </location>
</feature>
<keyword evidence="2" id="KW-1133">Transmembrane helix</keyword>
<feature type="compositionally biased region" description="Basic and acidic residues" evidence="1">
    <location>
        <begin position="759"/>
        <end position="788"/>
    </location>
</feature>
<feature type="compositionally biased region" description="Basic and acidic residues" evidence="1">
    <location>
        <begin position="797"/>
        <end position="809"/>
    </location>
</feature>
<feature type="compositionally biased region" description="Low complexity" evidence="1">
    <location>
        <begin position="404"/>
        <end position="433"/>
    </location>
</feature>
<feature type="region of interest" description="Disordered" evidence="1">
    <location>
        <begin position="1"/>
        <end position="813"/>
    </location>
</feature>
<dbReference type="KEGG" id="tfu:Tfu_2652"/>
<dbReference type="HOGENOM" id="CLU_315902_0_0_11"/>
<feature type="compositionally biased region" description="Basic and acidic residues" evidence="1">
    <location>
        <begin position="640"/>
        <end position="649"/>
    </location>
</feature>
<keyword evidence="2" id="KW-0472">Membrane</keyword>
<feature type="transmembrane region" description="Helical" evidence="2">
    <location>
        <begin position="898"/>
        <end position="923"/>
    </location>
</feature>
<evidence type="ECO:0000313" key="3">
    <source>
        <dbReference type="EMBL" id="AAZ56685.1"/>
    </source>
</evidence>
<feature type="compositionally biased region" description="Basic and acidic residues" evidence="1">
    <location>
        <begin position="114"/>
        <end position="130"/>
    </location>
</feature>
<dbReference type="eggNOG" id="COG5164">
    <property type="taxonomic scope" value="Bacteria"/>
</dbReference>
<feature type="compositionally biased region" description="Polar residues" evidence="1">
    <location>
        <begin position="607"/>
        <end position="625"/>
    </location>
</feature>
<organism evidence="3">
    <name type="scientific">Thermobifida fusca (strain YX)</name>
    <dbReference type="NCBI Taxonomy" id="269800"/>
    <lineage>
        <taxon>Bacteria</taxon>
        <taxon>Bacillati</taxon>
        <taxon>Actinomycetota</taxon>
        <taxon>Actinomycetes</taxon>
        <taxon>Streptosporangiales</taxon>
        <taxon>Nocardiopsidaceae</taxon>
        <taxon>Thermobifida</taxon>
    </lineage>
</organism>
<feature type="compositionally biased region" description="Gly residues" evidence="1">
    <location>
        <begin position="69"/>
        <end position="81"/>
    </location>
</feature>
<evidence type="ECO:0000256" key="2">
    <source>
        <dbReference type="SAM" id="Phobius"/>
    </source>
</evidence>
<evidence type="ECO:0008006" key="4">
    <source>
        <dbReference type="Google" id="ProtNLM"/>
    </source>
</evidence>
<feature type="compositionally biased region" description="Low complexity" evidence="1">
    <location>
        <begin position="261"/>
        <end position="270"/>
    </location>
</feature>
<feature type="compositionally biased region" description="Gly residues" evidence="1">
    <location>
        <begin position="381"/>
        <end position="394"/>
    </location>
</feature>
<reference evidence="3" key="1">
    <citation type="submission" date="2005-07" db="EMBL/GenBank/DDBJ databases">
        <title>Complete sequence of Thermobifida fusca YX.</title>
        <authorList>
            <consortium name="US DOE Joint Genome Institute"/>
            <person name="Copeland A."/>
            <person name="Lucas S."/>
            <person name="Lapidus A."/>
            <person name="Barry K."/>
            <person name="Detter J.C."/>
            <person name="Glavina T."/>
            <person name="Hammon N."/>
            <person name="Israni S."/>
            <person name="Pitluck S."/>
            <person name="Di Bartolo G."/>
            <person name="Chain P."/>
            <person name="Schmutz J."/>
            <person name="Larimer F."/>
            <person name="Land M."/>
            <person name="Lykidis A."/>
            <person name="Richardson P."/>
        </authorList>
    </citation>
    <scope>NUCLEOTIDE SEQUENCE</scope>
    <source>
        <strain evidence="3">YX</strain>
    </source>
</reference>
<sequence>MPDRPSGGQERSQRQTSSWFQPSEERYRTQAQYRDPYEERQKNQDGSVDTGASDRPDTPSAPRYPNSGGYPGLGGYQGGAPGMAEPYPPALSGTGLSGDAQAPSLGGDYPFDLPPRDRVPSYRDFAESGTERAASGQDRDLDDDSGPGSAYDLSTRSYRPEDLYPSGTTPSGASHSTFSPGVESTPSTPQGATYRWEDPTPGTTSGYEFGRSPSSPESAPSSGSSTTGTWTVKTEGERGATYRLEDPAPGTTSGYEFGRQPSEPAAAAEPSGKESGPEGATGGWPSAKPDSTLPGYSAGIGNPYTPSASSTDTAPAGQSTEASGGQPHRPPDPTSVYRIPTGDKAQSPLAPNRIVPPYRTQANAPYPGWGGAKSEDSSPLGDGGASAGSYGPSGQGESRSTAESSLGESTWSGLGTGSSSPLDGSGASAGGAESVEREEPRSAADSLLGESTWSGRGAGDSSPLDDSGASGAPGVVEREEPRPTSEPSLGESTWSGLGTGSSSPLDGSGASAGGAESVEREEPRSAADSLLGESTWSGLGTGGSSPLDGSGASAGSYGPSGQGESRSAAESSLGGSLGTGSGNTWAFSRDDPRLPDSVREIAERAAQRSSRTDTSSDPLSSSHDPQATAAWDSLKTTDFTSRDSADDRWNGAAEDSTDAEETRHDSPGEKNTSEQSTADPLLAIANEQSRARSKELASQSEADNWDLAEGIVKENTGAVPLPPDLSEEVLEGDRYDELGYDGRSRDADYDDRDYDDYPEDRRYDRDEDYDSGWRGEGDRSYDDRRGGDDEYYDDVDDRYYPEPVRDRGARASRRKDKIAKEFPGFTEPVGGSAADYPGYDNIDVWPETEGLATATLWLGIFALLPGLGLLPAVVALVLGPKAKKNIRDSQGHLEGEQLVKAGTILATIGIVVSVLTVVGYVLLF</sequence>
<gene>
    <name evidence="3" type="ordered locus">Tfu_2652</name>
</gene>
<dbReference type="EMBL" id="CP000088">
    <property type="protein sequence ID" value="AAZ56685.1"/>
    <property type="molecule type" value="Genomic_DNA"/>
</dbReference>
<feature type="compositionally biased region" description="Low complexity" evidence="1">
    <location>
        <begin position="485"/>
        <end position="516"/>
    </location>
</feature>
<feature type="compositionally biased region" description="Polar residues" evidence="1">
    <location>
        <begin position="166"/>
        <end position="191"/>
    </location>
</feature>
<accession>Q47LI7</accession>
<keyword evidence="2" id="KW-0812">Transmembrane</keyword>
<feature type="compositionally biased region" description="Low complexity" evidence="1">
    <location>
        <begin position="529"/>
        <end position="574"/>
    </location>
</feature>
<feature type="compositionally biased region" description="Low complexity" evidence="1">
    <location>
        <begin position="212"/>
        <end position="233"/>
    </location>
</feature>
<feature type="compositionally biased region" description="Basic and acidic residues" evidence="1">
    <location>
        <begin position="234"/>
        <end position="246"/>
    </location>
</feature>
<name>Q47LI7_THEFY</name>
<protein>
    <recommendedName>
        <fullName evidence="4">DUF4190 domain-containing protein</fullName>
    </recommendedName>
</protein>
<feature type="compositionally biased region" description="Polar residues" evidence="1">
    <location>
        <begin position="304"/>
        <end position="323"/>
    </location>
</feature>